<dbReference type="RefSeq" id="WP_346115169.1">
    <property type="nucleotide sequence ID" value="NZ_BAAAMU010000207.1"/>
</dbReference>
<dbReference type="PANTHER" id="PTHR33231:SF1">
    <property type="entry name" value="30S RIBOSOMAL PROTEIN"/>
    <property type="match status" value="1"/>
</dbReference>
<sequence length="251" mass="27741">MRHRPIALDPAAVQVKISGGIRSGDVRRAREIVADLARLAQEPVLDARVKLTDEPGSRGAARRCTAQAVLDVQGRLIRAEAGARSTRAAIHLLADRLRARLLEATRDWENRRGRHYGHRSSPGRSDRQRRIVRTFATGRALPDEAVVDMVDLDHDFLLFTEATTGQDSVVHRTRDGYRLAQLVPRPDLPAPMCAAISISPLPAPRLTVEEAVERLELTGSRFVFFADSRTGAGCVVYHRDDGDHGLVVTVR</sequence>
<dbReference type="InterPro" id="IPR036567">
    <property type="entry name" value="RHF-like"/>
</dbReference>
<organism evidence="2 3">
    <name type="scientific">Nonomuraea maheshkhaliensis</name>
    <dbReference type="NCBI Taxonomy" id="419590"/>
    <lineage>
        <taxon>Bacteria</taxon>
        <taxon>Bacillati</taxon>
        <taxon>Actinomycetota</taxon>
        <taxon>Actinomycetes</taxon>
        <taxon>Streptosporangiales</taxon>
        <taxon>Streptosporangiaceae</taxon>
        <taxon>Nonomuraea</taxon>
    </lineage>
</organism>
<dbReference type="InterPro" id="IPR038416">
    <property type="entry name" value="Ribosom_S30AE_C_sf"/>
</dbReference>
<keyword evidence="3" id="KW-1185">Reference proteome</keyword>
<dbReference type="Proteomes" id="UP001500064">
    <property type="component" value="Unassembled WGS sequence"/>
</dbReference>
<dbReference type="InterPro" id="IPR050574">
    <property type="entry name" value="HPF/YfiA_ribosome-assoc"/>
</dbReference>
<dbReference type="Gene3D" id="3.30.505.50">
    <property type="entry name" value="Sigma 54 modulation/S30EA ribosomal protein, C-terminal domain"/>
    <property type="match status" value="2"/>
</dbReference>
<accession>A0ABN2HXX9</accession>
<name>A0ABN2HXX9_9ACTN</name>
<evidence type="ECO:0000259" key="1">
    <source>
        <dbReference type="Pfam" id="PF16321"/>
    </source>
</evidence>
<dbReference type="SUPFAM" id="SSF69754">
    <property type="entry name" value="Ribosome binding protein Y (YfiA homologue)"/>
    <property type="match status" value="1"/>
</dbReference>
<dbReference type="Pfam" id="PF16321">
    <property type="entry name" value="Ribosom_S30AE_C"/>
    <property type="match status" value="2"/>
</dbReference>
<dbReference type="Gene3D" id="3.30.160.100">
    <property type="entry name" value="Ribosome hibernation promotion factor-like"/>
    <property type="match status" value="1"/>
</dbReference>
<comment type="caution">
    <text evidence="2">The sequence shown here is derived from an EMBL/GenBank/DDBJ whole genome shotgun (WGS) entry which is preliminary data.</text>
</comment>
<protein>
    <recommendedName>
        <fullName evidence="1">Sigma 54 modulation/S30EA ribosomal protein C-terminal domain-containing protein</fullName>
    </recommendedName>
</protein>
<gene>
    <name evidence="2" type="ORF">GCM10009733_108420</name>
</gene>
<evidence type="ECO:0000313" key="2">
    <source>
        <dbReference type="EMBL" id="GAA1695067.1"/>
    </source>
</evidence>
<reference evidence="2 3" key="1">
    <citation type="journal article" date="2019" name="Int. J. Syst. Evol. Microbiol.">
        <title>The Global Catalogue of Microorganisms (GCM) 10K type strain sequencing project: providing services to taxonomists for standard genome sequencing and annotation.</title>
        <authorList>
            <consortium name="The Broad Institute Genomics Platform"/>
            <consortium name="The Broad Institute Genome Sequencing Center for Infectious Disease"/>
            <person name="Wu L."/>
            <person name="Ma J."/>
        </authorList>
    </citation>
    <scope>NUCLEOTIDE SEQUENCE [LARGE SCALE GENOMIC DNA]</scope>
    <source>
        <strain evidence="2 3">JCM 13929</strain>
    </source>
</reference>
<feature type="domain" description="Sigma 54 modulation/S30EA ribosomal protein C-terminal" evidence="1">
    <location>
        <begin position="202"/>
        <end position="246"/>
    </location>
</feature>
<evidence type="ECO:0000313" key="3">
    <source>
        <dbReference type="Proteomes" id="UP001500064"/>
    </source>
</evidence>
<dbReference type="InterPro" id="IPR032528">
    <property type="entry name" value="Ribosom_S30AE_C"/>
</dbReference>
<proteinExistence type="predicted"/>
<dbReference type="PANTHER" id="PTHR33231">
    <property type="entry name" value="30S RIBOSOMAL PROTEIN"/>
    <property type="match status" value="1"/>
</dbReference>
<feature type="domain" description="Sigma 54 modulation/S30EA ribosomal protein C-terminal" evidence="1">
    <location>
        <begin position="129"/>
        <end position="176"/>
    </location>
</feature>
<dbReference type="EMBL" id="BAAAMU010000207">
    <property type="protein sequence ID" value="GAA1695067.1"/>
    <property type="molecule type" value="Genomic_DNA"/>
</dbReference>